<evidence type="ECO:0000256" key="1">
    <source>
        <dbReference type="ARBA" id="ARBA00004613"/>
    </source>
</evidence>
<dbReference type="InterPro" id="IPR008979">
    <property type="entry name" value="Galactose-bd-like_sf"/>
</dbReference>
<dbReference type="Proteomes" id="UP001320876">
    <property type="component" value="Unassembled WGS sequence"/>
</dbReference>
<dbReference type="InterPro" id="IPR013320">
    <property type="entry name" value="ConA-like_dom_sf"/>
</dbReference>
<proteinExistence type="predicted"/>
<sequence length="1679" mass="179208">MKTPGSGKRLPLRLVATLFAALFFLLGILAEAAPPLRRPISPEQPMWLIHIDTWNNADPQKIIALIPPDIRPYVVMNISLSISHNETTSQFQVAEYGYEVAKSWLRACAENRMWAMVQPSSGGFSQFSDFDLSIYEEFYRDYPNMIGFNYCEQFWGYDSPTDPLSAKWGDRINHFANLLALSNRYGGYLVVSWCGNQWSPNINPIAMLKRIPAFAAASRDYTENYILCEKYTQQSYQSDMESVCLGAWLSGYAGQYGMRYDDTGWTDASGVHANFTMATQGAPFLEHVMLTGQTVFDGPELIWTQCFRELSAGATTDGYSMRRWGTFPQFDNVSIDLFRKVVDGTVRIPGRREVIDRTKVVVINNVNSGGIDTIYSSPDTLFEGLYRMDGDGNLLNNKSFFKKTGRYPTVPTVYQLDDSDANAFPVKVNRSAYATRWPTVTTKVNEFNSLFPQQSTGDLFAGRHENGWVIYNPYKTAQTASGSIPFQYNTCDRMELTCSQYTAGVVKEFADKLTFYLSNYDNVIDTGLKTDTIAIHGASSEPTYTWADRGSHTASVVTKSWSGGVFTLTIQHNGPLDITVNCAGTATGRLTQFTPAAPVAPEPPPAFAGPRQYEAECFDYKGIAGTTNAGQNGSIRNYRGQGYLNFGTGATAAVRDTVSVLSSGTYRLETRYAVTGADIGTVDLYVNGTKVATSAFTQTPTLSDWAIHKQDIALNAGSNTIEFRATTTRPSPLYFDSIAVIPTAYENGLVIQENDPGFGGVDGTVSNSHAGYTGSGFANTQDAAGAGIDWWLDFPAADTAAFTFRHAGTEERIADLHVNGVKVVSNIRFPATGSTSTWELVAVHAPVPAGLSRVRLQAVSASGLPDIDFLGIGGDQAAGEIAPQSDAYVRGGGSAGTNFGTSNQLVAKHDVTDANFNRITYMKFDVSGLADVQSAKLKLVPFQVDGATNLTYERIADDSWSEAATNWNTRPTAAGSLAATVGGYGVGQQIEIDLTNAVKSEASGDGILSLRIANESWNFIGFHSRESTTASYRPVLTYTVAVPTVSPGAVKMAHLPFDDGSGITAADSTGNGWSGTLVNGPAWVGENNARINGALALGGGSHVALPVGIMSGVGDFTVSFWVKPGSLSEGARILDFNDGSTLNRMDFTPLTAGGTMRFALTVNGTTQSLEAASAPHFTAGTWTHVTVILRDNAAKLYINGTELATNVAMTLRPSQLGVTPYNFIGKSAAPADPAFSGTVDDLRIYKGALHSSDVAKLAGPPSAPANIIAKAGNAKVALSWSPADGATGYIIHRATSSSEPFVAAGSLTGTSFVDTAVLNGTTYHYRVTASNGIAESGSSAVVSATPKAYRESGGIVSMEAENGNIGNRWRTTAHPSASNGTYIEVLPAYNSTGGVPDGETAEFVAAYDFNIASAGNYRFWFRVFAANADDDSFFWRIDGGSWIMENGRVGSGTWYSVDSVALDNLAAGGHLLEIVYRENGAGLDKFVIQLDSLAAPAGAGPAETIVPATPSGLNVTAVLPSRVDLAWIPSAGAASYQVKRSTTSGSGYTTIASGVTPASFSDTTVAPGITYFYVVTASNVIGESGTSTQISATPPIPPISEEELRAPGIEVSGGTSTITTAVSVVGHSYQLQYNVGLTPDQWQHHGPAQAGTGGPLNFVIPIDPSASQRFYRLLILSQP</sequence>
<gene>
    <name evidence="7" type="ORF">OKA05_12680</name>
</gene>
<dbReference type="CDD" id="cd04083">
    <property type="entry name" value="CBM35_Lmo2446-like"/>
    <property type="match status" value="1"/>
</dbReference>
<dbReference type="InterPro" id="IPR013783">
    <property type="entry name" value="Ig-like_fold"/>
</dbReference>
<feature type="domain" description="Fibronectin type-III" evidence="5">
    <location>
        <begin position="1509"/>
        <end position="1599"/>
    </location>
</feature>
<dbReference type="InterPro" id="IPR036116">
    <property type="entry name" value="FN3_sf"/>
</dbReference>
<evidence type="ECO:0000259" key="6">
    <source>
        <dbReference type="PROSITE" id="PS51175"/>
    </source>
</evidence>
<dbReference type="Pfam" id="PF08307">
    <property type="entry name" value="Glyco_hydro_98C"/>
    <property type="match status" value="1"/>
</dbReference>
<dbReference type="SUPFAM" id="SSF49265">
    <property type="entry name" value="Fibronectin type III"/>
    <property type="match status" value="2"/>
</dbReference>
<evidence type="ECO:0000259" key="5">
    <source>
        <dbReference type="PROSITE" id="PS50853"/>
    </source>
</evidence>
<accession>A0ABT3GIT0</accession>
<keyword evidence="3" id="KW-0732">Signal</keyword>
<dbReference type="Gene3D" id="2.60.220.10">
    <property type="entry name" value="Polysaccharide lyase family 8-like, C-terminal"/>
    <property type="match status" value="1"/>
</dbReference>
<dbReference type="NCBIfam" id="NF033679">
    <property type="entry name" value="DNRLRE_dom"/>
    <property type="match status" value="1"/>
</dbReference>
<dbReference type="Gene3D" id="2.60.40.10">
    <property type="entry name" value="Immunoglobulins"/>
    <property type="match status" value="2"/>
</dbReference>
<dbReference type="Pfam" id="PF13385">
    <property type="entry name" value="Laminin_G_3"/>
    <property type="match status" value="1"/>
</dbReference>
<evidence type="ECO:0000313" key="8">
    <source>
        <dbReference type="Proteomes" id="UP001320876"/>
    </source>
</evidence>
<dbReference type="InterPro" id="IPR055372">
    <property type="entry name" value="CBM96"/>
</dbReference>
<dbReference type="Pfam" id="PF03422">
    <property type="entry name" value="CBM_6"/>
    <property type="match status" value="1"/>
</dbReference>
<keyword evidence="8" id="KW-1185">Reference proteome</keyword>
<dbReference type="Gene3D" id="2.60.120.260">
    <property type="entry name" value="Galactose-binding domain-like"/>
    <property type="match status" value="3"/>
</dbReference>
<dbReference type="InterPro" id="IPR011071">
    <property type="entry name" value="Lyase_8-like_C"/>
</dbReference>
<dbReference type="EMBL" id="JAPDDT010000004">
    <property type="protein sequence ID" value="MCW1923413.1"/>
    <property type="molecule type" value="Genomic_DNA"/>
</dbReference>
<evidence type="ECO:0000256" key="4">
    <source>
        <dbReference type="ARBA" id="ARBA00023157"/>
    </source>
</evidence>
<feature type="domain" description="CBM6" evidence="6">
    <location>
        <begin position="743"/>
        <end position="873"/>
    </location>
</feature>
<evidence type="ECO:0000313" key="7">
    <source>
        <dbReference type="EMBL" id="MCW1923413.1"/>
    </source>
</evidence>
<comment type="subcellular location">
    <subcellularLocation>
        <location evidence="1">Secreted</location>
    </subcellularLocation>
</comment>
<dbReference type="InterPro" id="IPR005084">
    <property type="entry name" value="CBM6"/>
</dbReference>
<dbReference type="SMART" id="SM00060">
    <property type="entry name" value="FN3"/>
    <property type="match status" value="2"/>
</dbReference>
<name>A0ABT3GIT0_9BACT</name>
<dbReference type="InterPro" id="IPR013191">
    <property type="entry name" value="GH98_central"/>
</dbReference>
<dbReference type="InterPro" id="IPR003961">
    <property type="entry name" value="FN3_dom"/>
</dbReference>
<keyword evidence="4" id="KW-1015">Disulfide bond</keyword>
<dbReference type="SUPFAM" id="SSF49785">
    <property type="entry name" value="Galactose-binding domain-like"/>
    <property type="match status" value="2"/>
</dbReference>
<feature type="domain" description="CBM6" evidence="6">
    <location>
        <begin position="611"/>
        <end position="741"/>
    </location>
</feature>
<feature type="domain" description="Fibronectin type-III" evidence="5">
    <location>
        <begin position="1260"/>
        <end position="1349"/>
    </location>
</feature>
<dbReference type="PROSITE" id="PS51175">
    <property type="entry name" value="CBM6"/>
    <property type="match status" value="2"/>
</dbReference>
<dbReference type="RefSeq" id="WP_264487518.1">
    <property type="nucleotide sequence ID" value="NZ_JAPDDT010000004.1"/>
</dbReference>
<evidence type="ECO:0000256" key="3">
    <source>
        <dbReference type="ARBA" id="ARBA00022729"/>
    </source>
</evidence>
<dbReference type="PROSITE" id="PS50853">
    <property type="entry name" value="FN3"/>
    <property type="match status" value="2"/>
</dbReference>
<dbReference type="SMART" id="SM00560">
    <property type="entry name" value="LamGL"/>
    <property type="match status" value="1"/>
</dbReference>
<organism evidence="7 8">
    <name type="scientific">Luteolibacter arcticus</name>
    <dbReference type="NCBI Taxonomy" id="1581411"/>
    <lineage>
        <taxon>Bacteria</taxon>
        <taxon>Pseudomonadati</taxon>
        <taxon>Verrucomicrobiota</taxon>
        <taxon>Verrucomicrobiia</taxon>
        <taxon>Verrucomicrobiales</taxon>
        <taxon>Verrucomicrobiaceae</taxon>
        <taxon>Luteolibacter</taxon>
    </lineage>
</organism>
<dbReference type="InterPro" id="IPR013190">
    <property type="entry name" value="GH98_C"/>
</dbReference>
<dbReference type="InterPro" id="IPR006558">
    <property type="entry name" value="LamG-like"/>
</dbReference>
<dbReference type="Pfam" id="PF08306">
    <property type="entry name" value="Glyco_hydro_98M"/>
    <property type="match status" value="1"/>
</dbReference>
<keyword evidence="2" id="KW-0964">Secreted</keyword>
<dbReference type="SUPFAM" id="SSF49899">
    <property type="entry name" value="Concanavalin A-like lectins/glucanases"/>
    <property type="match status" value="1"/>
</dbReference>
<dbReference type="Pfam" id="PF24517">
    <property type="entry name" value="CBM96"/>
    <property type="match status" value="1"/>
</dbReference>
<dbReference type="Pfam" id="PF16990">
    <property type="entry name" value="CBM_35"/>
    <property type="match status" value="1"/>
</dbReference>
<evidence type="ECO:0000256" key="2">
    <source>
        <dbReference type="ARBA" id="ARBA00022525"/>
    </source>
</evidence>
<dbReference type="Gene3D" id="3.20.20.80">
    <property type="entry name" value="Glycosidases"/>
    <property type="match status" value="1"/>
</dbReference>
<protein>
    <submittedName>
        <fullName evidence="7">DNRLRE domain-containing protein</fullName>
    </submittedName>
</protein>
<dbReference type="Gene3D" id="2.60.120.200">
    <property type="match status" value="1"/>
</dbReference>
<reference evidence="7 8" key="1">
    <citation type="submission" date="2022-10" db="EMBL/GenBank/DDBJ databases">
        <title>Luteolibacter arcticus strain CCTCC AB 2014275, whole genome shotgun sequencing project.</title>
        <authorList>
            <person name="Zhao G."/>
            <person name="Shen L."/>
        </authorList>
    </citation>
    <scope>NUCLEOTIDE SEQUENCE [LARGE SCALE GENOMIC DNA]</scope>
    <source>
        <strain evidence="7 8">CCTCC AB 2014275</strain>
    </source>
</reference>
<dbReference type="CDD" id="cd00063">
    <property type="entry name" value="FN3"/>
    <property type="match status" value="2"/>
</dbReference>
<dbReference type="CDD" id="cd02795">
    <property type="entry name" value="CBM6-CBM35-CBM36_like"/>
    <property type="match status" value="1"/>
</dbReference>
<comment type="caution">
    <text evidence="7">The sequence shown here is derived from an EMBL/GenBank/DDBJ whole genome shotgun (WGS) entry which is preliminary data.</text>
</comment>